<dbReference type="Proteomes" id="UP001338309">
    <property type="component" value="Unassembled WGS sequence"/>
</dbReference>
<keyword evidence="2" id="KW-0378">Hydrolase</keyword>
<evidence type="ECO:0000259" key="1">
    <source>
        <dbReference type="Pfam" id="PF08291"/>
    </source>
</evidence>
<dbReference type="SUPFAM" id="SSF55166">
    <property type="entry name" value="Hedgehog/DD-peptidase"/>
    <property type="match status" value="1"/>
</dbReference>
<dbReference type="Gene3D" id="3.30.1380.10">
    <property type="match status" value="1"/>
</dbReference>
<protein>
    <submittedName>
        <fullName evidence="2">D-Ala-D-Ala carboxypeptidase family metallohydrolase</fullName>
    </submittedName>
</protein>
<evidence type="ECO:0000313" key="3">
    <source>
        <dbReference type="Proteomes" id="UP001338309"/>
    </source>
</evidence>
<keyword evidence="2" id="KW-0645">Protease</keyword>
<organism evidence="2 3">
    <name type="scientific">Algoriphagus confluentis</name>
    <dbReference type="NCBI Taxonomy" id="1697556"/>
    <lineage>
        <taxon>Bacteria</taxon>
        <taxon>Pseudomonadati</taxon>
        <taxon>Bacteroidota</taxon>
        <taxon>Cytophagia</taxon>
        <taxon>Cytophagales</taxon>
        <taxon>Cyclobacteriaceae</taxon>
        <taxon>Algoriphagus</taxon>
    </lineage>
</organism>
<dbReference type="RefSeq" id="WP_338222296.1">
    <property type="nucleotide sequence ID" value="NZ_BTPD01000001.1"/>
</dbReference>
<keyword evidence="3" id="KW-1185">Reference proteome</keyword>
<dbReference type="InterPro" id="IPR009045">
    <property type="entry name" value="Zn_M74/Hedgehog-like"/>
</dbReference>
<name>A0ABQ6PHZ3_9BACT</name>
<keyword evidence="2" id="KW-0121">Carboxypeptidase</keyword>
<feature type="domain" description="Peptidase M15A C-terminal" evidence="1">
    <location>
        <begin position="10"/>
        <end position="122"/>
    </location>
</feature>
<dbReference type="GO" id="GO:0004180">
    <property type="term" value="F:carboxypeptidase activity"/>
    <property type="evidence" value="ECO:0007669"/>
    <property type="project" value="UniProtKB-KW"/>
</dbReference>
<reference evidence="2 3" key="1">
    <citation type="submission" date="2023-08" db="EMBL/GenBank/DDBJ databases">
        <title>Draft genome sequence of Algoriphagus confluentis.</title>
        <authorList>
            <person name="Takatani N."/>
            <person name="Hosokawa M."/>
            <person name="Sawabe T."/>
        </authorList>
    </citation>
    <scope>NUCLEOTIDE SEQUENCE [LARGE SCALE GENOMIC DNA]</scope>
    <source>
        <strain evidence="2 3">NBRC 111222</strain>
    </source>
</reference>
<dbReference type="EMBL" id="BTPD01000001">
    <property type="protein sequence ID" value="GMQ27478.1"/>
    <property type="molecule type" value="Genomic_DNA"/>
</dbReference>
<gene>
    <name evidence="2" type="ORF">Aconfl_01200</name>
</gene>
<dbReference type="Pfam" id="PF08291">
    <property type="entry name" value="Peptidase_M15_3"/>
    <property type="match status" value="1"/>
</dbReference>
<evidence type="ECO:0000313" key="2">
    <source>
        <dbReference type="EMBL" id="GMQ27478.1"/>
    </source>
</evidence>
<sequence>MQLTKNFPLRELLRSQTATRWSYEEQFSPEPVIIDNLRLLCEHVLQPLRDRLGRAVFVNSGYRSPRVNQAVGGSKSSQHLSGHAADIETGHLSIEQLYQRIKNSDIPYDQLIQEFNQWVHVSFNPQGGRRQCLRATRGQDGKVKYSVDI</sequence>
<accession>A0ABQ6PHZ3</accession>
<proteinExistence type="predicted"/>
<dbReference type="InterPro" id="IPR013230">
    <property type="entry name" value="Peptidase_M15A_C"/>
</dbReference>
<comment type="caution">
    <text evidence="2">The sequence shown here is derived from an EMBL/GenBank/DDBJ whole genome shotgun (WGS) entry which is preliminary data.</text>
</comment>